<reference evidence="7" key="2">
    <citation type="submission" date="2025-08" db="UniProtKB">
        <authorList>
            <consortium name="Ensembl"/>
        </authorList>
    </citation>
    <scope>IDENTIFICATION</scope>
</reference>
<dbReference type="GO" id="GO:0005576">
    <property type="term" value="C:extracellular region"/>
    <property type="evidence" value="ECO:0007669"/>
    <property type="project" value="UniProtKB-SubCell"/>
</dbReference>
<reference evidence="7" key="3">
    <citation type="submission" date="2025-09" db="UniProtKB">
        <authorList>
            <consortium name="Ensembl"/>
        </authorList>
    </citation>
    <scope>IDENTIFICATION</scope>
</reference>
<keyword evidence="5" id="KW-0732">Signal</keyword>
<dbReference type="GO" id="GO:0003323">
    <property type="term" value="P:type B pancreatic cell development"/>
    <property type="evidence" value="ECO:0007669"/>
    <property type="project" value="Ensembl"/>
</dbReference>
<feature type="signal peptide" evidence="5">
    <location>
        <begin position="1"/>
        <end position="27"/>
    </location>
</feature>
<name>A0A3P9CPD7_9CICH</name>
<comment type="subcellular location">
    <subcellularLocation>
        <location evidence="1">Secreted</location>
    </subcellularLocation>
</comment>
<evidence type="ECO:0000256" key="3">
    <source>
        <dbReference type="ARBA" id="ARBA00022525"/>
    </source>
</evidence>
<proteinExistence type="inferred from homology"/>
<evidence type="ECO:0000313" key="8">
    <source>
        <dbReference type="Proteomes" id="UP000265160"/>
    </source>
</evidence>
<evidence type="ECO:0000256" key="2">
    <source>
        <dbReference type="ARBA" id="ARBA00008369"/>
    </source>
</evidence>
<dbReference type="GO" id="GO:0005179">
    <property type="term" value="F:hormone activity"/>
    <property type="evidence" value="ECO:0007669"/>
    <property type="project" value="UniProtKB-KW"/>
</dbReference>
<feature type="chain" id="PRO_5018290518" evidence="5">
    <location>
        <begin position="28"/>
        <end position="113"/>
    </location>
</feature>
<sequence>FSGWGKCFFVWLNVLFLFCVCCPLFESDNTLNDEPVELSSMKRHSEGTFSNDYSKYLEDRKAQDFVRWLMNNKRSGSKRHADGTFTSDVSSFLKDQAIKDFVANLKSGQVRRE</sequence>
<feature type="domain" description="Glucagon / GIP / secretin / VIP family" evidence="6">
    <location>
        <begin position="80"/>
        <end position="102"/>
    </location>
</feature>
<dbReference type="STRING" id="106582.ENSMZEP00005024210"/>
<dbReference type="Ensembl" id="ENSMZET00005025003.1">
    <property type="protein sequence ID" value="ENSMZEP00005024210.1"/>
    <property type="gene ID" value="ENSMZEG00005018100.1"/>
</dbReference>
<dbReference type="PANTHER" id="PTHR11418:SF0">
    <property type="entry name" value="PRO-GLUCAGON"/>
    <property type="match status" value="1"/>
</dbReference>
<dbReference type="SMART" id="SM00070">
    <property type="entry name" value="GLUCA"/>
    <property type="match status" value="2"/>
</dbReference>
<dbReference type="PRINTS" id="PR00275">
    <property type="entry name" value="GLUCAGON"/>
</dbReference>
<dbReference type="PANTHER" id="PTHR11418">
    <property type="entry name" value="GLUCAGON"/>
    <property type="match status" value="1"/>
</dbReference>
<dbReference type="AlphaFoldDB" id="A0A3P9CPD7"/>
<keyword evidence="8" id="KW-1185">Reference proteome</keyword>
<dbReference type="Pfam" id="PF00123">
    <property type="entry name" value="Hormone_2"/>
    <property type="match status" value="1"/>
</dbReference>
<accession>A0A3P9CPD7</accession>
<reference evidence="7 8" key="1">
    <citation type="journal article" date="2014" name="Nature">
        <title>The genomic substrate for adaptive radiation in African cichlid fish.</title>
        <authorList>
            <person name="Brawand D."/>
            <person name="Wagner C.E."/>
            <person name="Li Y.I."/>
            <person name="Malinsky M."/>
            <person name="Keller I."/>
            <person name="Fan S."/>
            <person name="Simakov O."/>
            <person name="Ng A.Y."/>
            <person name="Lim Z.W."/>
            <person name="Bezault E."/>
            <person name="Turner-Maier J."/>
            <person name="Johnson J."/>
            <person name="Alcazar R."/>
            <person name="Noh H.J."/>
            <person name="Russell P."/>
            <person name="Aken B."/>
            <person name="Alfoldi J."/>
            <person name="Amemiya C."/>
            <person name="Azzouzi N."/>
            <person name="Baroiller J.F."/>
            <person name="Barloy-Hubler F."/>
            <person name="Berlin A."/>
            <person name="Bloomquist R."/>
            <person name="Carleton K.L."/>
            <person name="Conte M.A."/>
            <person name="D'Cotta H."/>
            <person name="Eshel O."/>
            <person name="Gaffney L."/>
            <person name="Galibert F."/>
            <person name="Gante H.F."/>
            <person name="Gnerre S."/>
            <person name="Greuter L."/>
            <person name="Guyon R."/>
            <person name="Haddad N.S."/>
            <person name="Haerty W."/>
            <person name="Harris R.M."/>
            <person name="Hofmann H.A."/>
            <person name="Hourlier T."/>
            <person name="Hulata G."/>
            <person name="Jaffe D.B."/>
            <person name="Lara M."/>
            <person name="Lee A.P."/>
            <person name="MacCallum I."/>
            <person name="Mwaiko S."/>
            <person name="Nikaido M."/>
            <person name="Nishihara H."/>
            <person name="Ozouf-Costaz C."/>
            <person name="Penman D.J."/>
            <person name="Przybylski D."/>
            <person name="Rakotomanga M."/>
            <person name="Renn S.C.P."/>
            <person name="Ribeiro F.J."/>
            <person name="Ron M."/>
            <person name="Salzburger W."/>
            <person name="Sanchez-Pulido L."/>
            <person name="Santos M.E."/>
            <person name="Searle S."/>
            <person name="Sharpe T."/>
            <person name="Swofford R."/>
            <person name="Tan F.J."/>
            <person name="Williams L."/>
            <person name="Young S."/>
            <person name="Yin S."/>
            <person name="Okada N."/>
            <person name="Kocher T.D."/>
            <person name="Miska E.A."/>
            <person name="Lander E.S."/>
            <person name="Venkatesh B."/>
            <person name="Fernald R.D."/>
            <person name="Meyer A."/>
            <person name="Ponting C.P."/>
            <person name="Streelman J.T."/>
            <person name="Lindblad-Toh K."/>
            <person name="Seehausen O."/>
            <person name="Di Palma F."/>
        </authorList>
    </citation>
    <scope>NUCLEOTIDE SEQUENCE</scope>
</reference>
<evidence type="ECO:0000256" key="1">
    <source>
        <dbReference type="ARBA" id="ARBA00004613"/>
    </source>
</evidence>
<dbReference type="GO" id="GO:0031769">
    <property type="term" value="F:glucagon receptor binding"/>
    <property type="evidence" value="ECO:0007669"/>
    <property type="project" value="Ensembl"/>
</dbReference>
<evidence type="ECO:0000259" key="6">
    <source>
        <dbReference type="PROSITE" id="PS00260"/>
    </source>
</evidence>
<organism evidence="7 8">
    <name type="scientific">Maylandia zebra</name>
    <name type="common">zebra mbuna</name>
    <dbReference type="NCBI Taxonomy" id="106582"/>
    <lineage>
        <taxon>Eukaryota</taxon>
        <taxon>Metazoa</taxon>
        <taxon>Chordata</taxon>
        <taxon>Craniata</taxon>
        <taxon>Vertebrata</taxon>
        <taxon>Euteleostomi</taxon>
        <taxon>Actinopterygii</taxon>
        <taxon>Neopterygii</taxon>
        <taxon>Teleostei</taxon>
        <taxon>Neoteleostei</taxon>
        <taxon>Acanthomorphata</taxon>
        <taxon>Ovalentaria</taxon>
        <taxon>Cichlomorphae</taxon>
        <taxon>Cichliformes</taxon>
        <taxon>Cichlidae</taxon>
        <taxon>African cichlids</taxon>
        <taxon>Pseudocrenilabrinae</taxon>
        <taxon>Haplochromini</taxon>
        <taxon>Maylandia</taxon>
        <taxon>Maylandia zebra complex</taxon>
    </lineage>
</organism>
<protein>
    <submittedName>
        <fullName evidence="7">Glucagon a</fullName>
    </submittedName>
</protein>
<comment type="similarity">
    <text evidence="2">Belongs to the glucagon family.</text>
</comment>
<dbReference type="PROSITE" id="PS00260">
    <property type="entry name" value="GLUCAGON"/>
    <property type="match status" value="2"/>
</dbReference>
<dbReference type="InterPro" id="IPR015550">
    <property type="entry name" value="Glucagon"/>
</dbReference>
<keyword evidence="3" id="KW-0964">Secreted</keyword>
<dbReference type="GO" id="GO:0042594">
    <property type="term" value="P:response to starvation"/>
    <property type="evidence" value="ECO:0007669"/>
    <property type="project" value="Ensembl"/>
</dbReference>
<evidence type="ECO:0000256" key="5">
    <source>
        <dbReference type="SAM" id="SignalP"/>
    </source>
</evidence>
<dbReference type="GeneTree" id="ENSGT00390000005372"/>
<dbReference type="Proteomes" id="UP000265160">
    <property type="component" value="LG23"/>
</dbReference>
<evidence type="ECO:0000313" key="7">
    <source>
        <dbReference type="Ensembl" id="ENSMZEP00005024210.1"/>
    </source>
</evidence>
<feature type="domain" description="Glucagon / GIP / secretin / VIP family" evidence="6">
    <location>
        <begin position="44"/>
        <end position="66"/>
    </location>
</feature>
<keyword evidence="4" id="KW-0372">Hormone</keyword>
<dbReference type="Gene3D" id="6.10.250.590">
    <property type="match status" value="2"/>
</dbReference>
<evidence type="ECO:0000256" key="4">
    <source>
        <dbReference type="ARBA" id="ARBA00022702"/>
    </source>
</evidence>
<dbReference type="InterPro" id="IPR000532">
    <property type="entry name" value="Glucagon_GIP_secretin_VIP"/>
</dbReference>